<dbReference type="HOGENOM" id="CLU_3058406_0_0_10"/>
<dbReference type="EMBL" id="ACBW01000177">
    <property type="protein sequence ID" value="EEF77259.1"/>
    <property type="molecule type" value="Genomic_DNA"/>
</dbReference>
<sequence length="53" mass="6386">MNSYLSQKYIKSANLLNDVVYYFAARMRYFPDLCVISLFFVSLRLCIKNLFYE</sequence>
<protein>
    <submittedName>
        <fullName evidence="1">Uncharacterized protein</fullName>
    </submittedName>
</protein>
<organism evidence="1 2">
    <name type="scientific">Phocaeicola coprophilus DSM 18228 = JCM 13818</name>
    <dbReference type="NCBI Taxonomy" id="547042"/>
    <lineage>
        <taxon>Bacteria</taxon>
        <taxon>Pseudomonadati</taxon>
        <taxon>Bacteroidota</taxon>
        <taxon>Bacteroidia</taxon>
        <taxon>Bacteroidales</taxon>
        <taxon>Bacteroidaceae</taxon>
        <taxon>Phocaeicola</taxon>
    </lineage>
</organism>
<accession>S0FA80</accession>
<evidence type="ECO:0000313" key="2">
    <source>
        <dbReference type="Proteomes" id="UP000014073"/>
    </source>
</evidence>
<reference evidence="1 2" key="1">
    <citation type="submission" date="2008-12" db="EMBL/GenBank/DDBJ databases">
        <authorList>
            <person name="Fulton L."/>
            <person name="Clifton S."/>
            <person name="Fulton B."/>
            <person name="Xu J."/>
            <person name="Minx P."/>
            <person name="Pepin K.H."/>
            <person name="Johnson M."/>
            <person name="Bhonagiri V."/>
            <person name="Nash W.E."/>
            <person name="Mardis E.R."/>
            <person name="Wilson R.K."/>
        </authorList>
    </citation>
    <scope>NUCLEOTIDE SEQUENCE [LARGE SCALE GENOMIC DNA]</scope>
    <source>
        <strain evidence="1 2">DSM 18228</strain>
    </source>
</reference>
<proteinExistence type="predicted"/>
<keyword evidence="2" id="KW-1185">Reference proteome</keyword>
<dbReference type="STRING" id="547042.BACCOPRO_02778"/>
<evidence type="ECO:0000313" key="1">
    <source>
        <dbReference type="EMBL" id="EEF77259.1"/>
    </source>
</evidence>
<dbReference type="AlphaFoldDB" id="S0FA80"/>
<dbReference type="Proteomes" id="UP000014073">
    <property type="component" value="Unassembled WGS sequence"/>
</dbReference>
<comment type="caution">
    <text evidence="1">The sequence shown here is derived from an EMBL/GenBank/DDBJ whole genome shotgun (WGS) entry which is preliminary data.</text>
</comment>
<gene>
    <name evidence="1" type="ORF">BACCOPRO_02778</name>
</gene>
<name>S0FA80_9BACT</name>